<dbReference type="InterPro" id="IPR011009">
    <property type="entry name" value="Kinase-like_dom_sf"/>
</dbReference>
<accession>B4PTM7</accession>
<dbReference type="OMA" id="HKKDMLG"/>
<dbReference type="Proteomes" id="UP000002282">
    <property type="component" value="Chromosome 3R"/>
</dbReference>
<dbReference type="OrthoDB" id="8250698at2759"/>
<dbReference type="HOGENOM" id="CLU_010718_0_1_1"/>
<reference evidence="2 3" key="2">
    <citation type="journal article" date="2007" name="PLoS Biol.">
        <title>Principles of genome evolution in the Drosophila melanogaster species group.</title>
        <authorList>
            <person name="Ranz J.M."/>
            <person name="Maurin D."/>
            <person name="Chan Y.S."/>
            <person name="von Grotthuss M."/>
            <person name="Hillier L.W."/>
            <person name="Roote J."/>
            <person name="Ashburner M."/>
            <person name="Bergman C.M."/>
        </authorList>
    </citation>
    <scope>NUCLEOTIDE SEQUENCE [LARGE SCALE GENOMIC DNA]</scope>
    <source>
        <strain evidence="3">Tai18E2 / Tucson 14021-0261.01</strain>
    </source>
</reference>
<dbReference type="InterPro" id="IPR004119">
    <property type="entry name" value="EcKL"/>
</dbReference>
<evidence type="ECO:0000313" key="2">
    <source>
        <dbReference type="EMBL" id="EDW98767.1"/>
    </source>
</evidence>
<keyword evidence="3" id="KW-1185">Reference proteome</keyword>
<protein>
    <recommendedName>
        <fullName evidence="1">CHK kinase-like domain-containing protein</fullName>
    </recommendedName>
</protein>
<dbReference type="PhylomeDB" id="B4PTM7"/>
<dbReference type="InterPro" id="IPR015897">
    <property type="entry name" value="CHK_kinase-like"/>
</dbReference>
<dbReference type="PANTHER" id="PTHR11012">
    <property type="entry name" value="PROTEIN KINASE-LIKE DOMAIN-CONTAINING"/>
    <property type="match status" value="1"/>
</dbReference>
<proteinExistence type="predicted"/>
<dbReference type="eggNOG" id="ENOG502RZD1">
    <property type="taxonomic scope" value="Eukaryota"/>
</dbReference>
<dbReference type="AlphaFoldDB" id="B4PTM7"/>
<keyword evidence="2" id="KW-0808">Transferase</keyword>
<dbReference type="PANTHER" id="PTHR11012:SF12">
    <property type="entry name" value="CHK KINASE-LIKE DOMAIN-CONTAINING PROTEIN-RELATED"/>
    <property type="match status" value="1"/>
</dbReference>
<dbReference type="SUPFAM" id="SSF56112">
    <property type="entry name" value="Protein kinase-like (PK-like)"/>
    <property type="match status" value="1"/>
</dbReference>
<feature type="domain" description="CHK kinase-like" evidence="1">
    <location>
        <begin position="144"/>
        <end position="339"/>
    </location>
</feature>
<evidence type="ECO:0000259" key="1">
    <source>
        <dbReference type="SMART" id="SM00587"/>
    </source>
</evidence>
<reference evidence="2 3" key="1">
    <citation type="journal article" date="2007" name="Nature">
        <title>Evolution of genes and genomes on the Drosophila phylogeny.</title>
        <authorList>
            <consortium name="Drosophila 12 Genomes Consortium"/>
            <person name="Clark A.G."/>
            <person name="Eisen M.B."/>
            <person name="Smith D.R."/>
            <person name="Bergman C.M."/>
            <person name="Oliver B."/>
            <person name="Markow T.A."/>
            <person name="Kaufman T.C."/>
            <person name="Kellis M."/>
            <person name="Gelbart W."/>
            <person name="Iyer V.N."/>
            <person name="Pollard D.A."/>
            <person name="Sackton T.B."/>
            <person name="Larracuente A.M."/>
            <person name="Singh N.D."/>
            <person name="Abad J.P."/>
            <person name="Abt D.N."/>
            <person name="Adryan B."/>
            <person name="Aguade M."/>
            <person name="Akashi H."/>
            <person name="Anderson W.W."/>
            <person name="Aquadro C.F."/>
            <person name="Ardell D.H."/>
            <person name="Arguello R."/>
            <person name="Artieri C.G."/>
            <person name="Barbash D.A."/>
            <person name="Barker D."/>
            <person name="Barsanti P."/>
            <person name="Batterham P."/>
            <person name="Batzoglou S."/>
            <person name="Begun D."/>
            <person name="Bhutkar A."/>
            <person name="Blanco E."/>
            <person name="Bosak S.A."/>
            <person name="Bradley R.K."/>
            <person name="Brand A.D."/>
            <person name="Brent M.R."/>
            <person name="Brooks A.N."/>
            <person name="Brown R.H."/>
            <person name="Butlin R.K."/>
            <person name="Caggese C."/>
            <person name="Calvi B.R."/>
            <person name="Bernardo de Carvalho A."/>
            <person name="Caspi A."/>
            <person name="Castrezana S."/>
            <person name="Celniker S.E."/>
            <person name="Chang J.L."/>
            <person name="Chapple C."/>
            <person name="Chatterji S."/>
            <person name="Chinwalla A."/>
            <person name="Civetta A."/>
            <person name="Clifton S.W."/>
            <person name="Comeron J.M."/>
            <person name="Costello J.C."/>
            <person name="Coyne J.A."/>
            <person name="Daub J."/>
            <person name="David R.G."/>
            <person name="Delcher A.L."/>
            <person name="Delehaunty K."/>
            <person name="Do C.B."/>
            <person name="Ebling H."/>
            <person name="Edwards K."/>
            <person name="Eickbush T."/>
            <person name="Evans J.D."/>
            <person name="Filipski A."/>
            <person name="Findeiss S."/>
            <person name="Freyhult E."/>
            <person name="Fulton L."/>
            <person name="Fulton R."/>
            <person name="Garcia A.C."/>
            <person name="Gardiner A."/>
            <person name="Garfield D.A."/>
            <person name="Garvin B.E."/>
            <person name="Gibson G."/>
            <person name="Gilbert D."/>
            <person name="Gnerre S."/>
            <person name="Godfrey J."/>
            <person name="Good R."/>
            <person name="Gotea V."/>
            <person name="Gravely B."/>
            <person name="Greenberg A.J."/>
            <person name="Griffiths-Jones S."/>
            <person name="Gross S."/>
            <person name="Guigo R."/>
            <person name="Gustafson E.A."/>
            <person name="Haerty W."/>
            <person name="Hahn M.W."/>
            <person name="Halligan D.L."/>
            <person name="Halpern A.L."/>
            <person name="Halter G.M."/>
            <person name="Han M.V."/>
            <person name="Heger A."/>
            <person name="Hillier L."/>
            <person name="Hinrichs A.S."/>
            <person name="Holmes I."/>
            <person name="Hoskins R.A."/>
            <person name="Hubisz M.J."/>
            <person name="Hultmark D."/>
            <person name="Huntley M.A."/>
            <person name="Jaffe D.B."/>
            <person name="Jagadeeshan S."/>
            <person name="Jeck W.R."/>
            <person name="Johnson J."/>
            <person name="Jones C.D."/>
            <person name="Jordan W.C."/>
            <person name="Karpen G.H."/>
            <person name="Kataoka E."/>
            <person name="Keightley P.D."/>
            <person name="Kheradpour P."/>
            <person name="Kirkness E.F."/>
            <person name="Koerich L.B."/>
            <person name="Kristiansen K."/>
            <person name="Kudrna D."/>
            <person name="Kulathinal R.J."/>
            <person name="Kumar S."/>
            <person name="Kwok R."/>
            <person name="Lander E."/>
            <person name="Langley C.H."/>
            <person name="Lapoint R."/>
            <person name="Lazzaro B.P."/>
            <person name="Lee S.J."/>
            <person name="Levesque L."/>
            <person name="Li R."/>
            <person name="Lin C.F."/>
            <person name="Lin M.F."/>
            <person name="Lindblad-Toh K."/>
            <person name="Llopart A."/>
            <person name="Long M."/>
            <person name="Low L."/>
            <person name="Lozovsky E."/>
            <person name="Lu J."/>
            <person name="Luo M."/>
            <person name="Machado C.A."/>
            <person name="Makalowski W."/>
            <person name="Marzo M."/>
            <person name="Matsuda M."/>
            <person name="Matzkin L."/>
            <person name="McAllister B."/>
            <person name="McBride C.S."/>
            <person name="McKernan B."/>
            <person name="McKernan K."/>
            <person name="Mendez-Lago M."/>
            <person name="Minx P."/>
            <person name="Mollenhauer M.U."/>
            <person name="Montooth K."/>
            <person name="Mount S.M."/>
            <person name="Mu X."/>
            <person name="Myers E."/>
            <person name="Negre B."/>
            <person name="Newfeld S."/>
            <person name="Nielsen R."/>
            <person name="Noor M.A."/>
            <person name="O'Grady P."/>
            <person name="Pachter L."/>
            <person name="Papaceit M."/>
            <person name="Parisi M.J."/>
            <person name="Parisi M."/>
            <person name="Parts L."/>
            <person name="Pedersen J.S."/>
            <person name="Pesole G."/>
            <person name="Phillippy A.M."/>
            <person name="Ponting C.P."/>
            <person name="Pop M."/>
            <person name="Porcelli D."/>
            <person name="Powell J.R."/>
            <person name="Prohaska S."/>
            <person name="Pruitt K."/>
            <person name="Puig M."/>
            <person name="Quesneville H."/>
            <person name="Ram K.R."/>
            <person name="Rand D."/>
            <person name="Rasmussen M.D."/>
            <person name="Reed L.K."/>
            <person name="Reenan R."/>
            <person name="Reily A."/>
            <person name="Remington K.A."/>
            <person name="Rieger T.T."/>
            <person name="Ritchie M.G."/>
            <person name="Robin C."/>
            <person name="Rogers Y.H."/>
            <person name="Rohde C."/>
            <person name="Rozas J."/>
            <person name="Rubenfield M.J."/>
            <person name="Ruiz A."/>
            <person name="Russo S."/>
            <person name="Salzberg S.L."/>
            <person name="Sanchez-Gracia A."/>
            <person name="Saranga D.J."/>
            <person name="Sato H."/>
            <person name="Schaeffer S.W."/>
            <person name="Schatz M.C."/>
            <person name="Schlenke T."/>
            <person name="Schwartz R."/>
            <person name="Segarra C."/>
            <person name="Singh R.S."/>
            <person name="Sirot L."/>
            <person name="Sirota M."/>
            <person name="Sisneros N.B."/>
            <person name="Smith C.D."/>
            <person name="Smith T.F."/>
            <person name="Spieth J."/>
            <person name="Stage D.E."/>
            <person name="Stark A."/>
            <person name="Stephan W."/>
            <person name="Strausberg R.L."/>
            <person name="Strempel S."/>
            <person name="Sturgill D."/>
            <person name="Sutton G."/>
            <person name="Sutton G.G."/>
            <person name="Tao W."/>
            <person name="Teichmann S."/>
            <person name="Tobari Y.N."/>
            <person name="Tomimura Y."/>
            <person name="Tsolas J.M."/>
            <person name="Valente V.L."/>
            <person name="Venter E."/>
            <person name="Venter J.C."/>
            <person name="Vicario S."/>
            <person name="Vieira F.G."/>
            <person name="Vilella A.J."/>
            <person name="Villasante A."/>
            <person name="Walenz B."/>
            <person name="Wang J."/>
            <person name="Wasserman M."/>
            <person name="Watts T."/>
            <person name="Wilson D."/>
            <person name="Wilson R.K."/>
            <person name="Wing R.A."/>
            <person name="Wolfner M.F."/>
            <person name="Wong A."/>
            <person name="Wong G.K."/>
            <person name="Wu C.I."/>
            <person name="Wu G."/>
            <person name="Yamamoto D."/>
            <person name="Yang H.P."/>
            <person name="Yang S.P."/>
            <person name="Yorke J.A."/>
            <person name="Yoshida K."/>
            <person name="Zdobnov E."/>
            <person name="Zhang P."/>
            <person name="Zhang Y."/>
            <person name="Zimin A.V."/>
            <person name="Baldwin J."/>
            <person name="Abdouelleil A."/>
            <person name="Abdulkadir J."/>
            <person name="Abebe A."/>
            <person name="Abera B."/>
            <person name="Abreu J."/>
            <person name="Acer S.C."/>
            <person name="Aftuck L."/>
            <person name="Alexander A."/>
            <person name="An P."/>
            <person name="Anderson E."/>
            <person name="Anderson S."/>
            <person name="Arachi H."/>
            <person name="Azer M."/>
            <person name="Bachantsang P."/>
            <person name="Barry A."/>
            <person name="Bayul T."/>
            <person name="Berlin A."/>
            <person name="Bessette D."/>
            <person name="Bloom T."/>
            <person name="Blye J."/>
            <person name="Boguslavskiy L."/>
            <person name="Bonnet C."/>
            <person name="Boukhgalter B."/>
            <person name="Bourzgui I."/>
            <person name="Brown A."/>
            <person name="Cahill P."/>
            <person name="Channer S."/>
            <person name="Cheshatsang Y."/>
            <person name="Chuda L."/>
            <person name="Citroen M."/>
            <person name="Collymore A."/>
            <person name="Cooke P."/>
            <person name="Costello M."/>
            <person name="D'Aco K."/>
            <person name="Daza R."/>
            <person name="De Haan G."/>
            <person name="DeGray S."/>
            <person name="DeMaso C."/>
            <person name="Dhargay N."/>
            <person name="Dooley K."/>
            <person name="Dooley E."/>
            <person name="Doricent M."/>
            <person name="Dorje P."/>
            <person name="Dorjee K."/>
            <person name="Dupes A."/>
            <person name="Elong R."/>
            <person name="Falk J."/>
            <person name="Farina A."/>
            <person name="Faro S."/>
            <person name="Ferguson D."/>
            <person name="Fisher S."/>
            <person name="Foley C.D."/>
            <person name="Franke A."/>
            <person name="Friedrich D."/>
            <person name="Gadbois L."/>
            <person name="Gearin G."/>
            <person name="Gearin C.R."/>
            <person name="Giannoukos G."/>
            <person name="Goode T."/>
            <person name="Graham J."/>
            <person name="Grandbois E."/>
            <person name="Grewal S."/>
            <person name="Gyaltsen K."/>
            <person name="Hafez N."/>
            <person name="Hagos B."/>
            <person name="Hall J."/>
            <person name="Henson C."/>
            <person name="Hollinger A."/>
            <person name="Honan T."/>
            <person name="Huard M.D."/>
            <person name="Hughes L."/>
            <person name="Hurhula B."/>
            <person name="Husby M.E."/>
            <person name="Kamat A."/>
            <person name="Kanga B."/>
            <person name="Kashin S."/>
            <person name="Khazanovich D."/>
            <person name="Kisner P."/>
            <person name="Lance K."/>
            <person name="Lara M."/>
            <person name="Lee W."/>
            <person name="Lennon N."/>
            <person name="Letendre F."/>
            <person name="LeVine R."/>
            <person name="Lipovsky A."/>
            <person name="Liu X."/>
            <person name="Liu J."/>
            <person name="Liu S."/>
            <person name="Lokyitsang T."/>
            <person name="Lokyitsang Y."/>
            <person name="Lubonja R."/>
            <person name="Lui A."/>
            <person name="MacDonald P."/>
            <person name="Magnisalis V."/>
            <person name="Maru K."/>
            <person name="Matthews C."/>
            <person name="McCusker W."/>
            <person name="McDonough S."/>
            <person name="Mehta T."/>
            <person name="Meldrim J."/>
            <person name="Meneus L."/>
            <person name="Mihai O."/>
            <person name="Mihalev A."/>
            <person name="Mihova T."/>
            <person name="Mittelman R."/>
            <person name="Mlenga V."/>
            <person name="Montmayeur A."/>
            <person name="Mulrain L."/>
            <person name="Navidi A."/>
            <person name="Naylor J."/>
            <person name="Negash T."/>
            <person name="Nguyen T."/>
            <person name="Nguyen N."/>
            <person name="Nicol R."/>
            <person name="Norbu C."/>
            <person name="Norbu N."/>
            <person name="Novod N."/>
            <person name="O'Neill B."/>
            <person name="Osman S."/>
            <person name="Markiewicz E."/>
            <person name="Oyono O.L."/>
            <person name="Patti C."/>
            <person name="Phunkhang P."/>
            <person name="Pierre F."/>
            <person name="Priest M."/>
            <person name="Raghuraman S."/>
            <person name="Rege F."/>
            <person name="Reyes R."/>
            <person name="Rise C."/>
            <person name="Rogov P."/>
            <person name="Ross K."/>
            <person name="Ryan E."/>
            <person name="Settipalli S."/>
            <person name="Shea T."/>
            <person name="Sherpa N."/>
            <person name="Shi L."/>
            <person name="Shih D."/>
            <person name="Sparrow T."/>
            <person name="Spaulding J."/>
            <person name="Stalker J."/>
            <person name="Stange-Thomann N."/>
            <person name="Stavropoulos S."/>
            <person name="Stone C."/>
            <person name="Strader C."/>
            <person name="Tesfaye S."/>
            <person name="Thomson T."/>
            <person name="Thoulutsang Y."/>
            <person name="Thoulutsang D."/>
            <person name="Topham K."/>
            <person name="Topping I."/>
            <person name="Tsamla T."/>
            <person name="Vassiliev H."/>
            <person name="Vo A."/>
            <person name="Wangchuk T."/>
            <person name="Wangdi T."/>
            <person name="Weiand M."/>
            <person name="Wilkinson J."/>
            <person name="Wilson A."/>
            <person name="Yadav S."/>
            <person name="Young G."/>
            <person name="Yu Q."/>
            <person name="Zembek L."/>
            <person name="Zhong D."/>
            <person name="Zimmer A."/>
            <person name="Zwirko Z."/>
            <person name="Jaffe D.B."/>
            <person name="Alvarez P."/>
            <person name="Brockman W."/>
            <person name="Butler J."/>
            <person name="Chin C."/>
            <person name="Gnerre S."/>
            <person name="Grabherr M."/>
            <person name="Kleber M."/>
            <person name="Mauceli E."/>
            <person name="MacCallum I."/>
        </authorList>
    </citation>
    <scope>NUCLEOTIDE SEQUENCE [LARGE SCALE GENOMIC DNA]</scope>
    <source>
        <strain evidence="3">Tai18E2 / Tucson 14021-0261.01</strain>
    </source>
</reference>
<organism evidence="2 3">
    <name type="scientific">Drosophila yakuba</name>
    <name type="common">Fruit fly</name>
    <dbReference type="NCBI Taxonomy" id="7245"/>
    <lineage>
        <taxon>Eukaryota</taxon>
        <taxon>Metazoa</taxon>
        <taxon>Ecdysozoa</taxon>
        <taxon>Arthropoda</taxon>
        <taxon>Hexapoda</taxon>
        <taxon>Insecta</taxon>
        <taxon>Pterygota</taxon>
        <taxon>Neoptera</taxon>
        <taxon>Endopterygota</taxon>
        <taxon>Diptera</taxon>
        <taxon>Brachycera</taxon>
        <taxon>Muscomorpha</taxon>
        <taxon>Ephydroidea</taxon>
        <taxon>Drosophilidae</taxon>
        <taxon>Drosophila</taxon>
        <taxon>Sophophora</taxon>
    </lineage>
</organism>
<dbReference type="GO" id="GO:0016740">
    <property type="term" value="F:transferase activity"/>
    <property type="evidence" value="ECO:0007669"/>
    <property type="project" value="UniProtKB-KW"/>
</dbReference>
<dbReference type="SMART" id="SM00587">
    <property type="entry name" value="CHK"/>
    <property type="match status" value="1"/>
</dbReference>
<dbReference type="EMBL" id="CM000160">
    <property type="protein sequence ID" value="EDW98767.1"/>
    <property type="molecule type" value="Genomic_DNA"/>
</dbReference>
<dbReference type="Gene3D" id="3.90.1200.10">
    <property type="match status" value="1"/>
</dbReference>
<dbReference type="KEGG" id="dya:Dyak_GE23595"/>
<sequence length="422" mass="49848">MSGKPDNNQYNDDELVPPEWLNSEFIAHVLEAHESESESVVKVIDLSFSPASAKGDHYASIMFRAKVKYTNRRGEFQKSLIIKTMPEAEGHKKDMLGGSPIFKTEMGLYTKVLPEFERILRQVGDNTKLYVNCIYHSLVPHQVLIFEDLVEMGYFVLRDRDASLEEIRRVLFKLAKWHAASLKVQQEQPEFLEPYTHGLFEMPHVLNEPFLKTGMEFFVELLGKEPELHKYKPYFESIKDNFLERLVEEWKDIRRNQQKDEYWVLCHGDLHLRNIMFKYKDPGSFEDCMLLDFQISNLFPLAFDLVYSIYMLLEPEHRWHNWDELINYYFAVLEDVLKKIGYEGVMPTQSGLWQRLHQHKYYEFFLISTFLPLMWALRDKSVDFGDLLQNEENRRKCSFSVGYIKDVKIVLARLDQLGLLSA</sequence>
<evidence type="ECO:0000313" key="3">
    <source>
        <dbReference type="Proteomes" id="UP000002282"/>
    </source>
</evidence>
<name>B4PTM7_DROYA</name>
<gene>
    <name evidence="2" type="primary">Dyak\GE23595</name>
    <name evidence="2" type="synonym">dyak_GLEANR_7369</name>
    <name evidence="2" type="synonym">GE23595</name>
    <name evidence="2" type="ORF">Dyak_GE23595</name>
</gene>
<dbReference type="Pfam" id="PF02958">
    <property type="entry name" value="EcKL"/>
    <property type="match status" value="1"/>
</dbReference>